<dbReference type="EMBL" id="MU853983">
    <property type="protein sequence ID" value="KAK3934515.1"/>
    <property type="molecule type" value="Genomic_DNA"/>
</dbReference>
<evidence type="ECO:0000256" key="1">
    <source>
        <dbReference type="SAM" id="MobiDB-lite"/>
    </source>
</evidence>
<feature type="region of interest" description="Disordered" evidence="1">
    <location>
        <begin position="1"/>
        <end position="29"/>
    </location>
</feature>
<organism evidence="2 3">
    <name type="scientific">Diplogelasinospora grovesii</name>
    <dbReference type="NCBI Taxonomy" id="303347"/>
    <lineage>
        <taxon>Eukaryota</taxon>
        <taxon>Fungi</taxon>
        <taxon>Dikarya</taxon>
        <taxon>Ascomycota</taxon>
        <taxon>Pezizomycotina</taxon>
        <taxon>Sordariomycetes</taxon>
        <taxon>Sordariomycetidae</taxon>
        <taxon>Sordariales</taxon>
        <taxon>Diplogelasinosporaceae</taxon>
        <taxon>Diplogelasinospora</taxon>
    </lineage>
</organism>
<sequence length="100" mass="11559">MIASVTTRSSSKRFTQQESERRSVKRPQALTAAQHRALCKQLKNVHFLKLDYANNTKINIAGILRKWKKVKKPLPFHLINVANRHEDTANLPSWWGVGKR</sequence>
<protein>
    <submittedName>
        <fullName evidence="2">Uncharacterized protein</fullName>
    </submittedName>
</protein>
<evidence type="ECO:0000313" key="2">
    <source>
        <dbReference type="EMBL" id="KAK3934515.1"/>
    </source>
</evidence>
<dbReference type="AlphaFoldDB" id="A0AAN6MWT5"/>
<proteinExistence type="predicted"/>
<comment type="caution">
    <text evidence="2">The sequence shown here is derived from an EMBL/GenBank/DDBJ whole genome shotgun (WGS) entry which is preliminary data.</text>
</comment>
<dbReference type="Proteomes" id="UP001303473">
    <property type="component" value="Unassembled WGS sequence"/>
</dbReference>
<feature type="compositionally biased region" description="Polar residues" evidence="1">
    <location>
        <begin position="1"/>
        <end position="17"/>
    </location>
</feature>
<gene>
    <name evidence="2" type="ORF">QBC46DRAFT_413854</name>
</gene>
<keyword evidence="3" id="KW-1185">Reference proteome</keyword>
<accession>A0AAN6MWT5</accession>
<reference evidence="3" key="1">
    <citation type="journal article" date="2023" name="Mol. Phylogenet. Evol.">
        <title>Genome-scale phylogeny and comparative genomics of the fungal order Sordariales.</title>
        <authorList>
            <person name="Hensen N."/>
            <person name="Bonometti L."/>
            <person name="Westerberg I."/>
            <person name="Brannstrom I.O."/>
            <person name="Guillou S."/>
            <person name="Cros-Aarteil S."/>
            <person name="Calhoun S."/>
            <person name="Haridas S."/>
            <person name="Kuo A."/>
            <person name="Mondo S."/>
            <person name="Pangilinan J."/>
            <person name="Riley R."/>
            <person name="LaButti K."/>
            <person name="Andreopoulos B."/>
            <person name="Lipzen A."/>
            <person name="Chen C."/>
            <person name="Yan M."/>
            <person name="Daum C."/>
            <person name="Ng V."/>
            <person name="Clum A."/>
            <person name="Steindorff A."/>
            <person name="Ohm R.A."/>
            <person name="Martin F."/>
            <person name="Silar P."/>
            <person name="Natvig D.O."/>
            <person name="Lalanne C."/>
            <person name="Gautier V."/>
            <person name="Ament-Velasquez S.L."/>
            <person name="Kruys A."/>
            <person name="Hutchinson M.I."/>
            <person name="Powell A.J."/>
            <person name="Barry K."/>
            <person name="Miller A.N."/>
            <person name="Grigoriev I.V."/>
            <person name="Debuchy R."/>
            <person name="Gladieux P."/>
            <person name="Hiltunen Thoren M."/>
            <person name="Johannesson H."/>
        </authorList>
    </citation>
    <scope>NUCLEOTIDE SEQUENCE [LARGE SCALE GENOMIC DNA]</scope>
    <source>
        <strain evidence="3">CBS 340.73</strain>
    </source>
</reference>
<name>A0AAN6MWT5_9PEZI</name>
<evidence type="ECO:0000313" key="3">
    <source>
        <dbReference type="Proteomes" id="UP001303473"/>
    </source>
</evidence>